<dbReference type="SMART" id="SM00220">
    <property type="entry name" value="S_TKc"/>
    <property type="match status" value="1"/>
</dbReference>
<dbReference type="InterPro" id="IPR008271">
    <property type="entry name" value="Ser/Thr_kinase_AS"/>
</dbReference>
<dbReference type="Gene3D" id="2.40.160.10">
    <property type="entry name" value="Porin"/>
    <property type="match status" value="2"/>
</dbReference>
<dbReference type="PANTHER" id="PTHR35738">
    <property type="entry name" value="OS05G0577800 PROTEIN"/>
    <property type="match status" value="1"/>
</dbReference>
<comment type="subcellular location">
    <subcellularLocation>
        <location evidence="1">Cytoplasm</location>
    </subcellularLocation>
</comment>
<dbReference type="InterPro" id="IPR000719">
    <property type="entry name" value="Prot_kinase_dom"/>
</dbReference>
<dbReference type="InterPro" id="IPR011009">
    <property type="entry name" value="Kinase-like_dom_sf"/>
</dbReference>
<dbReference type="Gramene" id="OGLUM05G28450.1">
    <property type="protein sequence ID" value="OGLUM05G28450.1"/>
    <property type="gene ID" value="OGLUM05G28450"/>
</dbReference>
<sequence length="1028" mass="114936">MRRYDEMPPAMVLVPPPFTFPAAAARTRMAVPAYEVMFGKLQRRSLFDDYFDQVGSITSGMIMLRPLVDSHVDLTAKMTTTGGEALFRWQSMVQLRSCAYYPKYRIGAFGTFPLLKANRDCSEGDYGIMGLRYGSENLSIGASFLPFALSGQVPYGAWLIGRKGNISAGIQYKPLCESMHPVPLTDLKNWNCAISYGMGSTSPLSPSFNFSLELVRNTQLVASFYQHFVVQRRVMNPREEEHIIGTTNFVDFGLELATSLDKDKAKENASNPSFQVAASWQASKNFLVKGKLGPSKSSMALAMKSWWRPFFTFSFTAMYDHLKGTGSYGFGISIEDLKEPSYQMADSNYVIVTQNKEDVEPRFLKKLGKKYIFQPDIDSGNYDNLPTGLKPIDKILKEREKKRQRAHSASSEMGIFWSKAEPPPPMVLVPPLFDYPPIAARTRMSVPAYELMFGKLSLQNLFEDYFDHAGNMTSRVMLKPLEDPHVDLIATVLLVSAAADKIDGTQVKGDALFRWQKDLDDPHTFVDLLVSTSNPMLQVRSCAYHPKYRVGAFGTFPLLMGNRVRSEDYGVMGVRYGSENLSFGSSFVPFPGSAELPSGAWLVGRKGSLSAGVQYKPLNWKNWNCAISYGVGLTSPLSPSFIFSLELARSTEFIASFYQHMVVQRRVKNPFEDDQIVGITNYIDFGLELATRIDKDKPSESANNSLFQFAASWQANKNFLFKGKLGPSKSSVALPFKSWWRPSFTFSVTVKLLDWGEDGHRSEQDIAALRAAFSQEVSVWHKLDHPNVTKFIGAIMGARDLDIQTESGHLAMPSNICCVVVEYLAGGSLKGFLIKNRRKKLAFKVVVQIALDLARGLSYLHSKKIVHRDVKTENMLLDKTRTVKIADFGVARLEASNPSDMTGETGTLGYMAPEVLNGSPYNRKCDVYSFGICLWEIYCCDMPYPDLSFSEVTSAVVRQNLRPEMPRCCPSSLANVMKRCWDANPDKRPEMAEVVSMLEAIDTSKGGGMIPVDQRQGCLSCFRQYRGP</sequence>
<dbReference type="GO" id="GO:0005737">
    <property type="term" value="C:cytoplasm"/>
    <property type="evidence" value="ECO:0007669"/>
    <property type="project" value="UniProtKB-SubCell"/>
</dbReference>
<feature type="domain" description="Protein kinase" evidence="6">
    <location>
        <begin position="719"/>
        <end position="1001"/>
    </location>
</feature>
<accession>A0A0E0A366</accession>
<dbReference type="STRING" id="40148.A0A0E0A366"/>
<dbReference type="eggNOG" id="KOG0192">
    <property type="taxonomic scope" value="Eukaryota"/>
</dbReference>
<name>A0A0E0A366_9ORYZ</name>
<dbReference type="PROSITE" id="PS00108">
    <property type="entry name" value="PROTEIN_KINASE_ST"/>
    <property type="match status" value="1"/>
</dbReference>
<keyword evidence="8" id="KW-1185">Reference proteome</keyword>
<keyword evidence="5" id="KW-0597">Phosphoprotein</keyword>
<dbReference type="Proteomes" id="UP000026961">
    <property type="component" value="Chromosome 5"/>
</dbReference>
<dbReference type="AlphaFoldDB" id="A0A0E0A366"/>
<reference evidence="7" key="2">
    <citation type="submission" date="2018-05" db="EMBL/GenBank/DDBJ databases">
        <title>OgluRS3 (Oryza glumaepatula Reference Sequence Version 3).</title>
        <authorList>
            <person name="Zhang J."/>
            <person name="Kudrna D."/>
            <person name="Lee S."/>
            <person name="Talag J."/>
            <person name="Welchert J."/>
            <person name="Wing R.A."/>
        </authorList>
    </citation>
    <scope>NUCLEOTIDE SEQUENCE [LARGE SCALE GENOMIC DNA]</scope>
</reference>
<organism evidence="7">
    <name type="scientific">Oryza glumipatula</name>
    <dbReference type="NCBI Taxonomy" id="40148"/>
    <lineage>
        <taxon>Eukaryota</taxon>
        <taxon>Viridiplantae</taxon>
        <taxon>Streptophyta</taxon>
        <taxon>Embryophyta</taxon>
        <taxon>Tracheophyta</taxon>
        <taxon>Spermatophyta</taxon>
        <taxon>Magnoliopsida</taxon>
        <taxon>Liliopsida</taxon>
        <taxon>Poales</taxon>
        <taxon>Poaceae</taxon>
        <taxon>BOP clade</taxon>
        <taxon>Oryzoideae</taxon>
        <taxon>Oryzeae</taxon>
        <taxon>Oryzinae</taxon>
        <taxon>Oryza</taxon>
    </lineage>
</organism>
<dbReference type="GO" id="GO:0005524">
    <property type="term" value="F:ATP binding"/>
    <property type="evidence" value="ECO:0007669"/>
    <property type="project" value="InterPro"/>
</dbReference>
<dbReference type="Gene3D" id="1.10.510.10">
    <property type="entry name" value="Transferase(Phosphotransferase) domain 1"/>
    <property type="match status" value="1"/>
</dbReference>
<keyword evidence="4" id="KW-0418">Kinase</keyword>
<dbReference type="EC" id="2.7.11.1" evidence="2"/>
<dbReference type="InterPro" id="IPR023614">
    <property type="entry name" value="Porin_dom_sf"/>
</dbReference>
<keyword evidence="4" id="KW-0808">Transferase</keyword>
<dbReference type="CDD" id="cd13999">
    <property type="entry name" value="STKc_MAP3K-like"/>
    <property type="match status" value="1"/>
</dbReference>
<dbReference type="PANTHER" id="PTHR35738:SF3">
    <property type="entry name" value="OS05G0577800 PROTEIN"/>
    <property type="match status" value="1"/>
</dbReference>
<evidence type="ECO:0000259" key="6">
    <source>
        <dbReference type="PROSITE" id="PS50011"/>
    </source>
</evidence>
<evidence type="ECO:0000256" key="5">
    <source>
        <dbReference type="ARBA" id="ARBA00022553"/>
    </source>
</evidence>
<dbReference type="GO" id="GO:0004674">
    <property type="term" value="F:protein serine/threonine kinase activity"/>
    <property type="evidence" value="ECO:0007669"/>
    <property type="project" value="UniProtKB-KW"/>
</dbReference>
<keyword evidence="3" id="KW-0963">Cytoplasm</keyword>
<dbReference type="EnsemblPlants" id="OGLUM05G28450.1">
    <property type="protein sequence ID" value="OGLUM05G28450.1"/>
    <property type="gene ID" value="OGLUM05G28450"/>
</dbReference>
<evidence type="ECO:0000313" key="7">
    <source>
        <dbReference type="EnsemblPlants" id="OGLUM05G28450.1"/>
    </source>
</evidence>
<protein>
    <recommendedName>
        <fullName evidence="2">non-specific serine/threonine protein kinase</fullName>
        <ecNumber evidence="2">2.7.11.1</ecNumber>
    </recommendedName>
</protein>
<dbReference type="SUPFAM" id="SSF56112">
    <property type="entry name" value="Protein kinase-like (PK-like)"/>
    <property type="match status" value="1"/>
</dbReference>
<proteinExistence type="predicted"/>
<evidence type="ECO:0000256" key="3">
    <source>
        <dbReference type="ARBA" id="ARBA00022490"/>
    </source>
</evidence>
<dbReference type="InterPro" id="IPR001245">
    <property type="entry name" value="Ser-Thr/Tyr_kinase_cat_dom"/>
</dbReference>
<dbReference type="Pfam" id="PF07714">
    <property type="entry name" value="PK_Tyr_Ser-Thr"/>
    <property type="match status" value="1"/>
</dbReference>
<keyword evidence="4" id="KW-0723">Serine/threonine-protein kinase</keyword>
<dbReference type="PRINTS" id="PR00109">
    <property type="entry name" value="TYRKINASE"/>
</dbReference>
<evidence type="ECO:0000313" key="8">
    <source>
        <dbReference type="Proteomes" id="UP000026961"/>
    </source>
</evidence>
<reference evidence="7" key="1">
    <citation type="submission" date="2015-04" db="UniProtKB">
        <authorList>
            <consortium name="EnsemblPlants"/>
        </authorList>
    </citation>
    <scope>IDENTIFICATION</scope>
</reference>
<evidence type="ECO:0000256" key="2">
    <source>
        <dbReference type="ARBA" id="ARBA00012513"/>
    </source>
</evidence>
<dbReference type="FunFam" id="1.10.510.10:FF:000310">
    <property type="entry name" value="Serine/threonine-protein kinase HT1"/>
    <property type="match status" value="1"/>
</dbReference>
<evidence type="ECO:0000256" key="4">
    <source>
        <dbReference type="ARBA" id="ARBA00022527"/>
    </source>
</evidence>
<dbReference type="PROSITE" id="PS50011">
    <property type="entry name" value="PROTEIN_KINASE_DOM"/>
    <property type="match status" value="1"/>
</dbReference>
<evidence type="ECO:0000256" key="1">
    <source>
        <dbReference type="ARBA" id="ARBA00004496"/>
    </source>
</evidence>